<feature type="compositionally biased region" description="Basic and acidic residues" evidence="1">
    <location>
        <begin position="85"/>
        <end position="95"/>
    </location>
</feature>
<dbReference type="AlphaFoldDB" id="A0A836I5H1"/>
<gene>
    <name evidence="2" type="ORF">LSCM4_08355</name>
</gene>
<evidence type="ECO:0000313" key="2">
    <source>
        <dbReference type="EMBL" id="KAG5488278.1"/>
    </source>
</evidence>
<feature type="region of interest" description="Disordered" evidence="1">
    <location>
        <begin position="1"/>
        <end position="95"/>
    </location>
</feature>
<feature type="region of interest" description="Disordered" evidence="1">
    <location>
        <begin position="269"/>
        <end position="305"/>
    </location>
</feature>
<dbReference type="RefSeq" id="XP_067066325.1">
    <property type="nucleotide sequence ID" value="XM_067210224.1"/>
</dbReference>
<feature type="compositionally biased region" description="Low complexity" evidence="1">
    <location>
        <begin position="25"/>
        <end position="68"/>
    </location>
</feature>
<feature type="compositionally biased region" description="Low complexity" evidence="1">
    <location>
        <begin position="277"/>
        <end position="291"/>
    </location>
</feature>
<dbReference type="GeneID" id="92364158"/>
<evidence type="ECO:0000313" key="3">
    <source>
        <dbReference type="Proteomes" id="UP000674143"/>
    </source>
</evidence>
<organism evidence="2 3">
    <name type="scientific">Leishmania orientalis</name>
    <dbReference type="NCBI Taxonomy" id="2249476"/>
    <lineage>
        <taxon>Eukaryota</taxon>
        <taxon>Discoba</taxon>
        <taxon>Euglenozoa</taxon>
        <taxon>Kinetoplastea</taxon>
        <taxon>Metakinetoplastina</taxon>
        <taxon>Trypanosomatida</taxon>
        <taxon>Trypanosomatidae</taxon>
        <taxon>Leishmaniinae</taxon>
        <taxon>Leishmania</taxon>
    </lineage>
</organism>
<evidence type="ECO:0000256" key="1">
    <source>
        <dbReference type="SAM" id="MobiDB-lite"/>
    </source>
</evidence>
<dbReference type="Proteomes" id="UP000674143">
    <property type="component" value="Unassembled WGS sequence"/>
</dbReference>
<feature type="region of interest" description="Disordered" evidence="1">
    <location>
        <begin position="381"/>
        <end position="410"/>
    </location>
</feature>
<comment type="caution">
    <text evidence="2">The sequence shown here is derived from an EMBL/GenBank/DDBJ whole genome shotgun (WGS) entry which is preliminary data.</text>
</comment>
<reference evidence="3" key="2">
    <citation type="journal article" date="2021" name="Sci. Data">
        <title>Chromosome-scale genome sequencing, assembly and annotation of six genomes from subfamily Leishmaniinae.</title>
        <authorList>
            <person name="Almutairi H."/>
            <person name="Urbaniak M.D."/>
            <person name="Bates M.D."/>
            <person name="Jariyapan N."/>
            <person name="Kwakye-Nuako G."/>
            <person name="Thomaz Soccol V."/>
            <person name="Al-Salem W.S."/>
            <person name="Dillon R.J."/>
            <person name="Bates P.A."/>
            <person name="Gatherer D."/>
        </authorList>
    </citation>
    <scope>NUCLEOTIDE SEQUENCE [LARGE SCALE GENOMIC DNA]</scope>
</reference>
<feature type="compositionally biased region" description="Polar residues" evidence="1">
    <location>
        <begin position="71"/>
        <end position="82"/>
    </location>
</feature>
<dbReference type="KEGG" id="loi:92364158"/>
<sequence>MPSSSTSTTNAPSDAKALIAPTTPPLSSSPSPKPSASSVTAAAHVETPTTASSAAAAGSAEVASTTAAPSEPNTASPTGNDSAESEPRQRDCEPVTDGRFRIALRHRYADSDGCSGAAPSAVMDTASELRGSDGASELCERACRTLESNALYNHCRPSEPRIEVSVEASLVNAINSAYTSTGYPFVVTTGNSRGAVYGSFVDLHNPSLSSLELPPPQTIIVAPSDVGGADGLPAHGLTEMDTLLAIHWSRGDRIMTTAGMAVVAAAASQSKGGGASGPSSSSTNASAAAHAKQTPPMAVAGAAGGPHSPMVARTIAHHLVQYPEGIHGVHSSPALRQILVEGTLPTVLASAPSAAVNAAARAPASGSGGVGSSSTAATATSVASSSQVPQSSNAEANVPPLPTPPQSNAPVQHTLVSASTFNHVSVYLVAHQDGKLLYTAPLQSLSVSIATRKVTAHQLILVGREEVDALVADPFTPRTVMPPKRTRITFADVPVGGEEAAVFFDSTTLRFVGADEHAKTISAAPIRFTVEPHLLIGNQNGDIFVFALLQERVVQHINYSTGRPSVGASVASSSGGGMGSKVICSPVSCIAEVQNGIEKKITRMVEYAATAKRNRRPTFDSDDTPSGFTAAADAAAPSHYYYDVPPSLYAIGFDNGQVLLVCVTCEGGWMLRQFGSHYFGVRPIHSIAVRVPPFFARLWTGVLPPITPASHSSSASAVPLAPITTLVTAETALIVHEEEQRIAAISCNDGVIALVRLPGMEIISSVAPTDYNAVGELLALQWTATSPCHLLTPDILVASGEDDTMTAFQLLAQFPVSIAECSHHNGPDSVSHISSAESTLASGRLRILEKKRFHRSWVSRLHLMPVVVPAAVANAKGASRSSRGGMPPQCLGMCLIASSYDHRTSFWPYMFSGWQQELEAADAPDSANTAASAGTARDAAHSLVRLDSIVMSFSGSGAPLGTVAAPVRYVLVDGPTAAYQLHPELVLSVAAAGGGRSFFLTTVCCRGKVKFWSMQVKV</sequence>
<protein>
    <submittedName>
        <fullName evidence="2">Uncharacterized protein</fullName>
    </submittedName>
</protein>
<name>A0A836I5H1_9TRYP</name>
<accession>A0A836I5H1</accession>
<proteinExistence type="predicted"/>
<keyword evidence="3" id="KW-1185">Reference proteome</keyword>
<dbReference type="EMBL" id="JAFHLR010000001">
    <property type="protein sequence ID" value="KAG5488278.1"/>
    <property type="molecule type" value="Genomic_DNA"/>
</dbReference>
<reference evidence="3" key="1">
    <citation type="journal article" date="2021" name="Microbiol. Resour. Announc.">
        <title>LGAAP: Leishmaniinae Genome Assembly and Annotation Pipeline.</title>
        <authorList>
            <person name="Almutairi H."/>
            <person name="Urbaniak M.D."/>
            <person name="Bates M.D."/>
            <person name="Jariyapan N."/>
            <person name="Kwakye-Nuako G."/>
            <person name="Thomaz-Soccol V."/>
            <person name="Al-Salem W.S."/>
            <person name="Dillon R.J."/>
            <person name="Bates P.A."/>
            <person name="Gatherer D."/>
        </authorList>
    </citation>
    <scope>NUCLEOTIDE SEQUENCE [LARGE SCALE GENOMIC DNA]</scope>
</reference>
<feature type="compositionally biased region" description="Low complexity" evidence="1">
    <location>
        <begin position="381"/>
        <end position="394"/>
    </location>
</feature>